<keyword evidence="2" id="KW-1133">Transmembrane helix</keyword>
<name>G3B3Q1_CANTC</name>
<evidence type="ECO:0000313" key="5">
    <source>
        <dbReference type="Proteomes" id="UP000000707"/>
    </source>
</evidence>
<accession>G3B3Q1</accession>
<evidence type="ECO:0000259" key="3">
    <source>
        <dbReference type="PROSITE" id="PS50048"/>
    </source>
</evidence>
<keyword evidence="1" id="KW-0539">Nucleus</keyword>
<dbReference type="Gene3D" id="4.10.240.10">
    <property type="entry name" value="Zn(2)-C6 fungal-type DNA-binding domain"/>
    <property type="match status" value="1"/>
</dbReference>
<dbReference type="InterPro" id="IPR001138">
    <property type="entry name" value="Zn2Cys6_DnaBD"/>
</dbReference>
<dbReference type="RefSeq" id="XP_006686522.1">
    <property type="nucleotide sequence ID" value="XM_006686459.1"/>
</dbReference>
<dbReference type="eggNOG" id="ENOG502SHB2">
    <property type="taxonomic scope" value="Eukaryota"/>
</dbReference>
<sequence>MAKDKETTKKDGDSRRKRSFFSCDRCKTRKLACVRLNENLSIYEPCATCKALGLDCKTTIQRKRRRLDIKTVSLINKEYMAKILESLYPSVDFNDTSSLQALHQSITHQDSNEALRYGSFSTAEGAQSEDKEVSYVIYSGKSVNGGISSSSSSFGSQSGSFDRIIYDNDGRSHFMGCFGFTGSLTVLLSTFIRITPHKDINSIKFIAVMNKRGSVISSFSEATEPVIFRNINTKTYPLVCYFSRKEADFYVDKFYQCQQSLLSGMNKQKFTDMYDTFWRINVGELPPHTLSIPQYCCIYVVWITGVGMELYPGTSMQDTYELVNRYINLIKILLSDIFLVPSADGILCLLLLSHFFERNMQVETSYILAQTAVCHAMSCGFHRESVATSETFDLWWSLFDREIKLGFYFGRSSTIPLEQVDLNNERRFKDEDGKYSNSYYLTELHKLAYLFLNHKSQLPTVSKKITAKHLDASLEFDKILIDFYDNLPENFKHFEHIQAQEAEILNSYYLTAVNSGFPFILYPIERTSIVMLPRIKDMVHLIERCIESCISHIKLAAFVQRSEFYPSVEFTTATTACCVMVGLVAGALFYKVTVHAIPEQYKPSDIEDKLKQITRYSKILRILNQQRAMDATGTSRVRRYWVEILNEDLSLLLTDDDSEPNTQTLKTMILGDENGSFDQEHKEGEDIVVESGATDNPENYLNPVSIPNLLDMNNFLDGYLSQQSWMSGVLRDMGISK</sequence>
<gene>
    <name evidence="4" type="ORF">CANTEDRAFT_134795</name>
</gene>
<keyword evidence="2" id="KW-0472">Membrane</keyword>
<dbReference type="OrthoDB" id="3364175at2759"/>
<dbReference type="EMBL" id="GL996521">
    <property type="protein sequence ID" value="EGV64208.1"/>
    <property type="molecule type" value="Genomic_DNA"/>
</dbReference>
<evidence type="ECO:0000256" key="1">
    <source>
        <dbReference type="ARBA" id="ARBA00023242"/>
    </source>
</evidence>
<dbReference type="CDD" id="cd00067">
    <property type="entry name" value="GAL4"/>
    <property type="match status" value="1"/>
</dbReference>
<dbReference type="CDD" id="cd12148">
    <property type="entry name" value="fungal_TF_MHR"/>
    <property type="match status" value="1"/>
</dbReference>
<dbReference type="GO" id="GO:0000981">
    <property type="term" value="F:DNA-binding transcription factor activity, RNA polymerase II-specific"/>
    <property type="evidence" value="ECO:0007669"/>
    <property type="project" value="InterPro"/>
</dbReference>
<keyword evidence="2" id="KW-0812">Transmembrane</keyword>
<dbReference type="GeneID" id="18249814"/>
<evidence type="ECO:0000313" key="4">
    <source>
        <dbReference type="EMBL" id="EGV64208.1"/>
    </source>
</evidence>
<dbReference type="GO" id="GO:0008270">
    <property type="term" value="F:zinc ion binding"/>
    <property type="evidence" value="ECO:0007669"/>
    <property type="project" value="InterPro"/>
</dbReference>
<dbReference type="Proteomes" id="UP000000707">
    <property type="component" value="Unassembled WGS sequence"/>
</dbReference>
<dbReference type="HOGENOM" id="CLU_376417_0_0_1"/>
<reference evidence="4 5" key="1">
    <citation type="journal article" date="2011" name="Proc. Natl. Acad. Sci. U.S.A.">
        <title>Comparative genomics of xylose-fermenting fungi for enhanced biofuel production.</title>
        <authorList>
            <person name="Wohlbach D.J."/>
            <person name="Kuo A."/>
            <person name="Sato T.K."/>
            <person name="Potts K.M."/>
            <person name="Salamov A.A."/>
            <person name="LaButti K.M."/>
            <person name="Sun H."/>
            <person name="Clum A."/>
            <person name="Pangilinan J.L."/>
            <person name="Lindquist E.A."/>
            <person name="Lucas S."/>
            <person name="Lapidus A."/>
            <person name="Jin M."/>
            <person name="Gunawan C."/>
            <person name="Balan V."/>
            <person name="Dale B.E."/>
            <person name="Jeffries T.W."/>
            <person name="Zinkel R."/>
            <person name="Barry K.W."/>
            <person name="Grigoriev I.V."/>
            <person name="Gasch A.P."/>
        </authorList>
    </citation>
    <scope>NUCLEOTIDE SEQUENCE [LARGE SCALE GENOMIC DNA]</scope>
    <source>
        <strain evidence="5">ATCC 10573 / BCRC 21748 / CBS 615 / JCM 9827 / NBRC 10315 / NRRL Y-1498 / VKM Y-70</strain>
    </source>
</reference>
<dbReference type="InterPro" id="IPR036864">
    <property type="entry name" value="Zn2-C6_fun-type_DNA-bd_sf"/>
</dbReference>
<feature type="transmembrane region" description="Helical" evidence="2">
    <location>
        <begin position="173"/>
        <end position="192"/>
    </location>
</feature>
<proteinExistence type="predicted"/>
<dbReference type="InterPro" id="IPR050987">
    <property type="entry name" value="AtrR-like"/>
</dbReference>
<feature type="domain" description="Zn(2)-C6 fungal-type" evidence="3">
    <location>
        <begin position="22"/>
        <end position="58"/>
    </location>
</feature>
<dbReference type="KEGG" id="cten:18249814"/>
<dbReference type="PROSITE" id="PS00463">
    <property type="entry name" value="ZN2_CY6_FUNGAL_1"/>
    <property type="match status" value="1"/>
</dbReference>
<protein>
    <recommendedName>
        <fullName evidence="3">Zn(2)-C6 fungal-type domain-containing protein</fullName>
    </recommendedName>
</protein>
<dbReference type="AlphaFoldDB" id="G3B3Q1"/>
<dbReference type="PROSITE" id="PS50048">
    <property type="entry name" value="ZN2_CY6_FUNGAL_2"/>
    <property type="match status" value="1"/>
</dbReference>
<dbReference type="SMART" id="SM00066">
    <property type="entry name" value="GAL4"/>
    <property type="match status" value="1"/>
</dbReference>
<dbReference type="SUPFAM" id="SSF57701">
    <property type="entry name" value="Zn2/Cys6 DNA-binding domain"/>
    <property type="match status" value="1"/>
</dbReference>
<organism evidence="5">
    <name type="scientific">Candida tenuis (strain ATCC 10573 / BCRC 21748 / CBS 615 / JCM 9827 / NBRC 10315 / NRRL Y-1498 / VKM Y-70)</name>
    <name type="common">Yeast</name>
    <name type="synonym">Yamadazyma tenuis</name>
    <dbReference type="NCBI Taxonomy" id="590646"/>
    <lineage>
        <taxon>Eukaryota</taxon>
        <taxon>Fungi</taxon>
        <taxon>Dikarya</taxon>
        <taxon>Ascomycota</taxon>
        <taxon>Saccharomycotina</taxon>
        <taxon>Pichiomycetes</taxon>
        <taxon>Debaryomycetaceae</taxon>
        <taxon>Yamadazyma</taxon>
    </lineage>
</organism>
<dbReference type="PANTHER" id="PTHR46910:SF23">
    <property type="entry name" value="THIAMINE REPRESSIBLE GENES REGULATORY PROTEIN THI1"/>
    <property type="match status" value="1"/>
</dbReference>
<dbReference type="PANTHER" id="PTHR46910">
    <property type="entry name" value="TRANSCRIPTION FACTOR PDR1"/>
    <property type="match status" value="1"/>
</dbReference>
<evidence type="ECO:0000256" key="2">
    <source>
        <dbReference type="SAM" id="Phobius"/>
    </source>
</evidence>
<keyword evidence="5" id="KW-1185">Reference proteome</keyword>
<dbReference type="STRING" id="590646.G3B3Q1"/>